<keyword evidence="7 14" id="KW-0460">Magnesium</keyword>
<dbReference type="SUPFAM" id="SSF53659">
    <property type="entry name" value="Isocitrate/Isopropylmalate dehydrogenase-like"/>
    <property type="match status" value="1"/>
</dbReference>
<dbReference type="SMART" id="SM01329">
    <property type="entry name" value="Iso_dh"/>
    <property type="match status" value="1"/>
</dbReference>
<dbReference type="AlphaFoldDB" id="A0A855X4M1"/>
<evidence type="ECO:0000256" key="3">
    <source>
        <dbReference type="ARBA" id="ARBA00011738"/>
    </source>
</evidence>
<dbReference type="InterPro" id="IPR004439">
    <property type="entry name" value="Isocitrate_DH_NADP_dimer_prok"/>
</dbReference>
<comment type="cofactor">
    <cofactor evidence="14">
        <name>Mg(2+)</name>
        <dbReference type="ChEBI" id="CHEBI:18420"/>
    </cofactor>
    <cofactor evidence="14">
        <name>Mn(2+)</name>
        <dbReference type="ChEBI" id="CHEBI:29035"/>
    </cofactor>
    <text evidence="14">Binds 1 Mg(2+) or Mn(2+) ion per subunit.</text>
</comment>
<evidence type="ECO:0000256" key="10">
    <source>
        <dbReference type="ARBA" id="ARBA00023211"/>
    </source>
</evidence>
<reference evidence="19 20" key="1">
    <citation type="journal article" date="2018" name="ISME J.">
        <title>A methanotrophic archaeon couples anaerobic oxidation of methane to Fe(III) reduction.</title>
        <authorList>
            <person name="Cai C."/>
            <person name="Leu A.O."/>
            <person name="Xie G.J."/>
            <person name="Guo J."/>
            <person name="Feng Y."/>
            <person name="Zhao J.X."/>
            <person name="Tyson G.W."/>
            <person name="Yuan Z."/>
            <person name="Hu S."/>
        </authorList>
    </citation>
    <scope>NUCLEOTIDE SEQUENCE [LARGE SCALE GENOMIC DNA]</scope>
    <source>
        <strain evidence="19">FeB_12</strain>
    </source>
</reference>
<evidence type="ECO:0000256" key="1">
    <source>
        <dbReference type="ARBA" id="ARBA00001936"/>
    </source>
</evidence>
<comment type="caution">
    <text evidence="19">The sequence shown here is derived from an EMBL/GenBank/DDBJ whole genome shotgun (WGS) entry which is preliminary data.</text>
</comment>
<evidence type="ECO:0000256" key="2">
    <source>
        <dbReference type="ARBA" id="ARBA00007769"/>
    </source>
</evidence>
<comment type="catalytic activity">
    <reaction evidence="11">
        <text>D-threo-isocitrate + NADP(+) = 2-oxoglutarate + CO2 + NADPH</text>
        <dbReference type="Rhea" id="RHEA:19629"/>
        <dbReference type="ChEBI" id="CHEBI:15562"/>
        <dbReference type="ChEBI" id="CHEBI:16526"/>
        <dbReference type="ChEBI" id="CHEBI:16810"/>
        <dbReference type="ChEBI" id="CHEBI:57783"/>
        <dbReference type="ChEBI" id="CHEBI:58349"/>
        <dbReference type="EC" id="1.1.1.42"/>
    </reaction>
</comment>
<feature type="binding site" evidence="12">
    <location>
        <position position="153"/>
    </location>
    <ligand>
        <name>D-threo-isocitrate</name>
        <dbReference type="ChEBI" id="CHEBI:15562"/>
    </ligand>
</feature>
<evidence type="ECO:0000256" key="6">
    <source>
        <dbReference type="ARBA" id="ARBA00022723"/>
    </source>
</evidence>
<evidence type="ECO:0000256" key="16">
    <source>
        <dbReference type="PIRSR" id="PIRSR604439-5"/>
    </source>
</evidence>
<feature type="binding site" evidence="12">
    <location>
        <position position="115"/>
    </location>
    <ligand>
        <name>D-threo-isocitrate</name>
        <dbReference type="ChEBI" id="CHEBI:15562"/>
    </ligand>
</feature>
<dbReference type="NCBIfam" id="NF005425">
    <property type="entry name" value="PRK07006.1"/>
    <property type="match status" value="1"/>
</dbReference>
<dbReference type="GO" id="GO:0006097">
    <property type="term" value="P:glyoxylate cycle"/>
    <property type="evidence" value="ECO:0007669"/>
    <property type="project" value="UniProtKB-KW"/>
</dbReference>
<dbReference type="GO" id="GO:0006099">
    <property type="term" value="P:tricarboxylic acid cycle"/>
    <property type="evidence" value="ECO:0007669"/>
    <property type="project" value="UniProtKB-UniRule"/>
</dbReference>
<feature type="binding site" evidence="14">
    <location>
        <position position="305"/>
    </location>
    <ligand>
        <name>Mg(2+)</name>
        <dbReference type="ChEBI" id="CHEBI:18420"/>
    </ligand>
</feature>
<evidence type="ECO:0000259" key="18">
    <source>
        <dbReference type="SMART" id="SM01329"/>
    </source>
</evidence>
<protein>
    <recommendedName>
        <fullName evidence="17">Isocitrate dehydrogenase [NADP]</fullName>
        <ecNumber evidence="17">1.1.1.42</ecNumber>
    </recommendedName>
</protein>
<evidence type="ECO:0000256" key="7">
    <source>
        <dbReference type="ARBA" id="ARBA00022842"/>
    </source>
</evidence>
<gene>
    <name evidence="19" type="ORF">C3F09_01680</name>
</gene>
<keyword evidence="10 14" id="KW-0464">Manganese</keyword>
<feature type="binding site" evidence="12">
    <location>
        <position position="129"/>
    </location>
    <ligand>
        <name>D-threo-isocitrate</name>
        <dbReference type="ChEBI" id="CHEBI:15562"/>
    </ligand>
</feature>
<evidence type="ECO:0000256" key="15">
    <source>
        <dbReference type="PIRSR" id="PIRSR604439-4"/>
    </source>
</evidence>
<feature type="binding site" evidence="12">
    <location>
        <position position="113"/>
    </location>
    <ligand>
        <name>D-threo-isocitrate</name>
        <dbReference type="ChEBI" id="CHEBI:15562"/>
    </ligand>
</feature>
<feature type="site" description="Critical for catalysis" evidence="15">
    <location>
        <position position="227"/>
    </location>
</feature>
<feature type="modified residue" description="N6-succinyllysine" evidence="16">
    <location>
        <position position="100"/>
    </location>
</feature>
<name>A0A855X4M1_9BACT</name>
<evidence type="ECO:0000256" key="11">
    <source>
        <dbReference type="ARBA" id="ARBA00023554"/>
    </source>
</evidence>
<keyword evidence="6 17" id="KW-0479">Metal-binding</keyword>
<dbReference type="PANTHER" id="PTHR43504">
    <property type="entry name" value="ISOCITRATE DEHYDROGENASE [NADP]"/>
    <property type="match status" value="1"/>
</dbReference>
<sequence>MAKYKHIVVPANGSPVTIKNKKLVIPDNPIIPVIEGDGIGRDIMKATRRIVDAAVAKAYGGKRRIAWMDVYAGEKANELYGEWLPKETIDAIKKYYVSLKGPLTTPVGGGFRSLNVTLRQVMNLYACVRPVRYFEGVGSPVTHPERLNIVIFRENTEDVYAGIEWRKGSPEVKKVISWLNKTMKTKIRTDSGIGIKPISSTGSKRLVRKAIQYAIDKNRKSVTLVHKGNIMKYTEGAFRDWGYELAKKEFRDRIVTEDEVYSLYDGKVPAGKIVVKDRIADSMFQQILIRADEYDVLATPNLNGDYLSDASAAQVGGLGMAPGANIGDFIGLFEATHGTAPKYADKDMVNPGSLLLSAVLMLEYMGWDEAARMIESGLEKTIQQKTVTYDLERQMPGATKVSTSQFATHIIGNL</sequence>
<evidence type="ECO:0000256" key="4">
    <source>
        <dbReference type="ARBA" id="ARBA00022435"/>
    </source>
</evidence>
<feature type="site" description="Critical for catalysis" evidence="15">
    <location>
        <position position="160"/>
    </location>
</feature>
<dbReference type="PANTHER" id="PTHR43504:SF1">
    <property type="entry name" value="ISOCITRATE DEHYDROGENASE [NADP]"/>
    <property type="match status" value="1"/>
</dbReference>
<dbReference type="InterPro" id="IPR019818">
    <property type="entry name" value="IsoCit/isopropylmalate_DH_CS"/>
</dbReference>
<feature type="binding site" evidence="13">
    <location>
        <position position="104"/>
    </location>
    <ligand>
        <name>NADP(+)</name>
        <dbReference type="ChEBI" id="CHEBI:58349"/>
    </ligand>
</feature>
<dbReference type="PROSITE" id="PS00470">
    <property type="entry name" value="IDH_IMDH"/>
    <property type="match status" value="1"/>
</dbReference>
<feature type="binding site" evidence="12">
    <location>
        <position position="119"/>
    </location>
    <ligand>
        <name>D-threo-isocitrate</name>
        <dbReference type="ChEBI" id="CHEBI:15562"/>
    </ligand>
</feature>
<feature type="modified residue" description="Phosphoserine" evidence="16">
    <location>
        <position position="113"/>
    </location>
</feature>
<evidence type="ECO:0000256" key="9">
    <source>
        <dbReference type="ARBA" id="ARBA00023002"/>
    </source>
</evidence>
<dbReference type="Proteomes" id="UP000250918">
    <property type="component" value="Unassembled WGS sequence"/>
</dbReference>
<evidence type="ECO:0000256" key="13">
    <source>
        <dbReference type="PIRSR" id="PIRSR604439-2"/>
    </source>
</evidence>
<evidence type="ECO:0000256" key="8">
    <source>
        <dbReference type="ARBA" id="ARBA00022857"/>
    </source>
</evidence>
<dbReference type="GO" id="GO:0004450">
    <property type="term" value="F:isocitrate dehydrogenase (NADP+) activity"/>
    <property type="evidence" value="ECO:0007669"/>
    <property type="project" value="UniProtKB-UniRule"/>
</dbReference>
<comment type="subunit">
    <text evidence="3">Homodimer.</text>
</comment>
<dbReference type="InterPro" id="IPR024084">
    <property type="entry name" value="IsoPropMal-DH-like_dom"/>
</dbReference>
<dbReference type="EMBL" id="PQAP01000007">
    <property type="protein sequence ID" value="PWB75848.1"/>
    <property type="molecule type" value="Genomic_DNA"/>
</dbReference>
<dbReference type="NCBIfam" id="TIGR00183">
    <property type="entry name" value="prok_nadp_idh"/>
    <property type="match status" value="1"/>
</dbReference>
<comment type="cofactor">
    <cofactor evidence="1">
        <name>Mn(2+)</name>
        <dbReference type="ChEBI" id="CHEBI:29035"/>
    </cofactor>
</comment>
<feature type="domain" description="Isopropylmalate dehydrogenase-like" evidence="18">
    <location>
        <begin position="30"/>
        <end position="410"/>
    </location>
</feature>
<evidence type="ECO:0000313" key="20">
    <source>
        <dbReference type="Proteomes" id="UP000250918"/>
    </source>
</evidence>
<comment type="similarity">
    <text evidence="2">Belongs to the isocitrate and isopropylmalate dehydrogenases family.</text>
</comment>
<dbReference type="NCBIfam" id="NF005036">
    <property type="entry name" value="PRK06451.1"/>
    <property type="match status" value="1"/>
</dbReference>
<dbReference type="GO" id="GO:0000287">
    <property type="term" value="F:magnesium ion binding"/>
    <property type="evidence" value="ECO:0007669"/>
    <property type="project" value="InterPro"/>
</dbReference>
<keyword evidence="4 17" id="KW-0329">Glyoxylate bypass</keyword>
<keyword evidence="8 13" id="KW-0521">NADP</keyword>
<dbReference type="Pfam" id="PF00180">
    <property type="entry name" value="Iso_dh"/>
    <property type="match status" value="1"/>
</dbReference>
<keyword evidence="5 17" id="KW-0816">Tricarboxylic acid cycle</keyword>
<evidence type="ECO:0000313" key="19">
    <source>
        <dbReference type="EMBL" id="PWB75848.1"/>
    </source>
</evidence>
<evidence type="ECO:0000256" key="12">
    <source>
        <dbReference type="PIRSR" id="PIRSR604439-1"/>
    </source>
</evidence>
<feature type="binding site" evidence="13">
    <location>
        <position position="389"/>
    </location>
    <ligand>
        <name>NADP(+)</name>
        <dbReference type="ChEBI" id="CHEBI:58349"/>
    </ligand>
</feature>
<feature type="binding site" evidence="13">
    <location>
        <begin position="337"/>
        <end position="343"/>
    </location>
    <ligand>
        <name>NADP(+)</name>
        <dbReference type="ChEBI" id="CHEBI:58349"/>
    </ligand>
</feature>
<feature type="binding site" evidence="13">
    <location>
        <position position="350"/>
    </location>
    <ligand>
        <name>NADP(+)</name>
        <dbReference type="ChEBI" id="CHEBI:58349"/>
    </ligand>
</feature>
<dbReference type="EC" id="1.1.1.42" evidence="17"/>
<accession>A0A855X4M1</accession>
<feature type="binding site" evidence="13">
    <location>
        <position position="393"/>
    </location>
    <ligand>
        <name>NADP(+)</name>
        <dbReference type="ChEBI" id="CHEBI:58349"/>
    </ligand>
</feature>
<dbReference type="GO" id="GO:0051287">
    <property type="term" value="F:NAD binding"/>
    <property type="evidence" value="ECO:0007669"/>
    <property type="project" value="InterPro"/>
</dbReference>
<evidence type="ECO:0000256" key="17">
    <source>
        <dbReference type="RuleBase" id="RU004446"/>
    </source>
</evidence>
<evidence type="ECO:0000256" key="5">
    <source>
        <dbReference type="ARBA" id="ARBA00022532"/>
    </source>
</evidence>
<keyword evidence="9 19" id="KW-0560">Oxidoreductase</keyword>
<organism evidence="19 20">
    <name type="scientific">candidate division GN15 bacterium</name>
    <dbReference type="NCBI Taxonomy" id="2072418"/>
    <lineage>
        <taxon>Bacteria</taxon>
        <taxon>candidate division GN15</taxon>
    </lineage>
</organism>
<dbReference type="Gene3D" id="3.40.718.10">
    <property type="entry name" value="Isopropylmalate Dehydrogenase"/>
    <property type="match status" value="1"/>
</dbReference>
<proteinExistence type="inferred from homology"/>
<evidence type="ECO:0000256" key="14">
    <source>
        <dbReference type="PIRSR" id="PIRSR604439-3"/>
    </source>
</evidence>